<feature type="compositionally biased region" description="Gly residues" evidence="1">
    <location>
        <begin position="109"/>
        <end position="119"/>
    </location>
</feature>
<feature type="compositionally biased region" description="Low complexity" evidence="1">
    <location>
        <begin position="97"/>
        <end position="108"/>
    </location>
</feature>
<keyword evidence="2" id="KW-0812">Transmembrane</keyword>
<evidence type="ECO:0000313" key="3">
    <source>
        <dbReference type="EMBL" id="OGG65478.1"/>
    </source>
</evidence>
<name>A0A1F6DVN3_9BACT</name>
<dbReference type="Proteomes" id="UP000177652">
    <property type="component" value="Unassembled WGS sequence"/>
</dbReference>
<proteinExistence type="predicted"/>
<feature type="region of interest" description="Disordered" evidence="1">
    <location>
        <begin position="97"/>
        <end position="119"/>
    </location>
</feature>
<sequence>MVVQKAIDNLKEGPKDDKVAVASGIAISVVVVLLAAWAIFFFRNIQKNSEQLNLSGGAQDEFNFSSVKDAQEQLKQQFSNSTQDLEQLRNDAVSNQIQVQQQTGVQETQGGGPDQFGTQ</sequence>
<keyword evidence="2" id="KW-1133">Transmembrane helix</keyword>
<dbReference type="STRING" id="1798497.A3D71_00975"/>
<keyword evidence="2" id="KW-0472">Membrane</keyword>
<dbReference type="AlphaFoldDB" id="A0A1F6DVN3"/>
<evidence type="ECO:0000256" key="2">
    <source>
        <dbReference type="SAM" id="Phobius"/>
    </source>
</evidence>
<reference evidence="3 4" key="1">
    <citation type="journal article" date="2016" name="Nat. Commun.">
        <title>Thousands of microbial genomes shed light on interconnected biogeochemical processes in an aquifer system.</title>
        <authorList>
            <person name="Anantharaman K."/>
            <person name="Brown C.T."/>
            <person name="Hug L.A."/>
            <person name="Sharon I."/>
            <person name="Castelle C.J."/>
            <person name="Probst A.J."/>
            <person name="Thomas B.C."/>
            <person name="Singh A."/>
            <person name="Wilkins M.J."/>
            <person name="Karaoz U."/>
            <person name="Brodie E.L."/>
            <person name="Williams K.H."/>
            <person name="Hubbard S.S."/>
            <person name="Banfield J.F."/>
        </authorList>
    </citation>
    <scope>NUCLEOTIDE SEQUENCE [LARGE SCALE GENOMIC DNA]</scope>
</reference>
<dbReference type="EMBL" id="MFLK01000045">
    <property type="protein sequence ID" value="OGG65478.1"/>
    <property type="molecule type" value="Genomic_DNA"/>
</dbReference>
<feature type="transmembrane region" description="Helical" evidence="2">
    <location>
        <begin position="20"/>
        <end position="42"/>
    </location>
</feature>
<accession>A0A1F6DVN3</accession>
<organism evidence="3 4">
    <name type="scientific">Candidatus Kaiserbacteria bacterium RIFCSPHIGHO2_02_FULL_55_20</name>
    <dbReference type="NCBI Taxonomy" id="1798497"/>
    <lineage>
        <taxon>Bacteria</taxon>
        <taxon>Candidatus Kaiseribacteriota</taxon>
    </lineage>
</organism>
<protein>
    <submittedName>
        <fullName evidence="3">Uncharacterized protein</fullName>
    </submittedName>
</protein>
<gene>
    <name evidence="3" type="ORF">A3D71_00975</name>
</gene>
<evidence type="ECO:0000313" key="4">
    <source>
        <dbReference type="Proteomes" id="UP000177652"/>
    </source>
</evidence>
<comment type="caution">
    <text evidence="3">The sequence shown here is derived from an EMBL/GenBank/DDBJ whole genome shotgun (WGS) entry which is preliminary data.</text>
</comment>
<evidence type="ECO:0000256" key="1">
    <source>
        <dbReference type="SAM" id="MobiDB-lite"/>
    </source>
</evidence>